<evidence type="ECO:0000256" key="2">
    <source>
        <dbReference type="ARBA" id="ARBA00006275"/>
    </source>
</evidence>
<reference evidence="8" key="1">
    <citation type="submission" date="2020-10" db="EMBL/GenBank/DDBJ databases">
        <authorList>
            <person name="Gilroy R."/>
        </authorList>
    </citation>
    <scope>NUCLEOTIDE SEQUENCE</scope>
    <source>
        <strain evidence="8">G3-8215</strain>
    </source>
</reference>
<feature type="domain" description="SusD-like N-terminal" evidence="7">
    <location>
        <begin position="97"/>
        <end position="209"/>
    </location>
</feature>
<evidence type="ECO:0000259" key="7">
    <source>
        <dbReference type="Pfam" id="PF14322"/>
    </source>
</evidence>
<sequence>MKKIFISIFSTLFMFTSCVDMNQTPSYIIKDEQLFSSEGGMDVYLARLYSLMPWEDFKYMAQWGFNYSSWLGALGIEGTGEAVNRDGISCAFTNEDNPWWDKCYTLVREANYLLENLPSYKENFLEDRYNDYLGQAYFARAFAYYQMARRYGGVPILLEVSNDADLPRSSEEDTWNQVLSDFDSAAGLLAKTSYSRGQVNKYAALAFKAEAMLYAGSIAKYNEDFSDRLSYLGEKAAGVRIMGFDQANAASLSIKYFSEAYKAAREVMKDGGYSLRQASSNDPEALYRNMVDMWRDLSSPENILVREYTYPTYTHGLDAYSSPYLWHHPLAGGTCPTLDFMELFDGFERYADGTIKVTDGANCGDGHYLQFDDPMDFFANAEPRLRAYVIFPGDEFRGETVETRMGIYTGPETEIEPFFDDYSYTSSGQTYQALPQYTGTPKTLYMSSTPTSIETVNVNGEIMNANGSCGPFYSYNEATLTGLHLRKYLDPDLTLEEIGEGMSDQPFILMRYADVLLAAAESAVELAIAGAECPVAGDDMLQIATDAIKEIQKRAGAQIITGTLSGDNASRDIVRKERRKELAFENKTKWDIRRWRVQDADHRDGFWGEQRDMSVCSSNNDYRVRGLYPFYSATTGKWFFDAHYQNLAQKTFSYRALDYYFAVPSGQVSKSEYIDQQPNR</sequence>
<evidence type="ECO:0000313" key="9">
    <source>
        <dbReference type="Proteomes" id="UP000725002"/>
    </source>
</evidence>
<dbReference type="Pfam" id="PF14322">
    <property type="entry name" value="SusD-like_3"/>
    <property type="match status" value="1"/>
</dbReference>
<gene>
    <name evidence="8" type="ORF">IAB75_10330</name>
</gene>
<dbReference type="EMBL" id="JADILV010000075">
    <property type="protein sequence ID" value="MBO8484489.1"/>
    <property type="molecule type" value="Genomic_DNA"/>
</dbReference>
<dbReference type="SUPFAM" id="SSF48452">
    <property type="entry name" value="TPR-like"/>
    <property type="match status" value="1"/>
</dbReference>
<name>A0A940DV06_9BACT</name>
<dbReference type="InterPro" id="IPR012944">
    <property type="entry name" value="SusD_RagB_dom"/>
</dbReference>
<feature type="domain" description="RagB/SusD" evidence="6">
    <location>
        <begin position="331"/>
        <end position="678"/>
    </location>
</feature>
<accession>A0A940DV06</accession>
<comment type="subcellular location">
    <subcellularLocation>
        <location evidence="1">Cell outer membrane</location>
    </subcellularLocation>
</comment>
<comment type="caution">
    <text evidence="8">The sequence shown here is derived from an EMBL/GenBank/DDBJ whole genome shotgun (WGS) entry which is preliminary data.</text>
</comment>
<dbReference type="InterPro" id="IPR033985">
    <property type="entry name" value="SusD-like_N"/>
</dbReference>
<evidence type="ECO:0000256" key="1">
    <source>
        <dbReference type="ARBA" id="ARBA00004442"/>
    </source>
</evidence>
<dbReference type="Proteomes" id="UP000725002">
    <property type="component" value="Unassembled WGS sequence"/>
</dbReference>
<dbReference type="Pfam" id="PF07980">
    <property type="entry name" value="SusD_RagB"/>
    <property type="match status" value="1"/>
</dbReference>
<keyword evidence="3" id="KW-0732">Signal</keyword>
<evidence type="ECO:0000256" key="3">
    <source>
        <dbReference type="ARBA" id="ARBA00022729"/>
    </source>
</evidence>
<dbReference type="InterPro" id="IPR011990">
    <property type="entry name" value="TPR-like_helical_dom_sf"/>
</dbReference>
<dbReference type="AlphaFoldDB" id="A0A940DV06"/>
<dbReference type="Gene3D" id="1.25.40.390">
    <property type="match status" value="1"/>
</dbReference>
<keyword evidence="5" id="KW-0998">Cell outer membrane</keyword>
<protein>
    <submittedName>
        <fullName evidence="8">RagB/SusD family nutrient uptake outer membrane protein</fullName>
    </submittedName>
</protein>
<dbReference type="GO" id="GO:0009279">
    <property type="term" value="C:cell outer membrane"/>
    <property type="evidence" value="ECO:0007669"/>
    <property type="project" value="UniProtKB-SubCell"/>
</dbReference>
<organism evidence="8 9">
    <name type="scientific">Candidatus Cryptobacteroides avicola</name>
    <dbReference type="NCBI Taxonomy" id="2840757"/>
    <lineage>
        <taxon>Bacteria</taxon>
        <taxon>Pseudomonadati</taxon>
        <taxon>Bacteroidota</taxon>
        <taxon>Bacteroidia</taxon>
        <taxon>Bacteroidales</taxon>
        <taxon>Candidatus Cryptobacteroides</taxon>
    </lineage>
</organism>
<dbReference type="PROSITE" id="PS51257">
    <property type="entry name" value="PROKAR_LIPOPROTEIN"/>
    <property type="match status" value="1"/>
</dbReference>
<reference evidence="8" key="2">
    <citation type="journal article" date="2021" name="PeerJ">
        <title>Extensive microbial diversity within the chicken gut microbiome revealed by metagenomics and culture.</title>
        <authorList>
            <person name="Gilroy R."/>
            <person name="Ravi A."/>
            <person name="Getino M."/>
            <person name="Pursley I."/>
            <person name="Horton D.L."/>
            <person name="Alikhan N.F."/>
            <person name="Baker D."/>
            <person name="Gharbi K."/>
            <person name="Hall N."/>
            <person name="Watson M."/>
            <person name="Adriaenssens E.M."/>
            <person name="Foster-Nyarko E."/>
            <person name="Jarju S."/>
            <person name="Secka A."/>
            <person name="Antonio M."/>
            <person name="Oren A."/>
            <person name="Chaudhuri R.R."/>
            <person name="La Ragione R."/>
            <person name="Hildebrand F."/>
            <person name="Pallen M.J."/>
        </authorList>
    </citation>
    <scope>NUCLEOTIDE SEQUENCE</scope>
    <source>
        <strain evidence="8">G3-8215</strain>
    </source>
</reference>
<evidence type="ECO:0000256" key="5">
    <source>
        <dbReference type="ARBA" id="ARBA00023237"/>
    </source>
</evidence>
<keyword evidence="4" id="KW-0472">Membrane</keyword>
<proteinExistence type="inferred from homology"/>
<evidence type="ECO:0000259" key="6">
    <source>
        <dbReference type="Pfam" id="PF07980"/>
    </source>
</evidence>
<evidence type="ECO:0000313" key="8">
    <source>
        <dbReference type="EMBL" id="MBO8484489.1"/>
    </source>
</evidence>
<evidence type="ECO:0000256" key="4">
    <source>
        <dbReference type="ARBA" id="ARBA00023136"/>
    </source>
</evidence>
<comment type="similarity">
    <text evidence="2">Belongs to the SusD family.</text>
</comment>